<evidence type="ECO:0000313" key="2">
    <source>
        <dbReference type="EMBL" id="UUC20547.1"/>
    </source>
</evidence>
<dbReference type="Pfam" id="PF04233">
    <property type="entry name" value="Phage_Mu_F"/>
    <property type="match status" value="1"/>
</dbReference>
<evidence type="ECO:0000313" key="3">
    <source>
        <dbReference type="Proteomes" id="UP001058744"/>
    </source>
</evidence>
<sequence>MKKKSNRHADKTIRHQIQLRGQYTRIAKQAVAHLAELKILVNAELDEASTVKNWSAAAKLRRTLYNLDKLVEAQYAVMSDELIDELSDLFYYQSEWTSKLLGADVGYSVLTENAVRGLIESDPFDGKILSEWIAEQQLATQTKIRQAVRVGVMNGLPAKDIVDALINDPVSPFVGTRRNAEILVRTAAAHVSSQADIRSFKQAGYESYQLSAVLDTRTTKLCAALDGKVFKMSDPGRKVPPFHPGCRTTMIAIFDGDEPFGDSYETWLSKQSEASQRKILGAARYKMWKAGAPLESFVDLDNDHVIPLSDLKSSDSFA</sequence>
<dbReference type="RefSeq" id="WP_256382009.1">
    <property type="nucleotide sequence ID" value="NZ_CP101700.1"/>
</dbReference>
<proteinExistence type="predicted"/>
<protein>
    <submittedName>
        <fullName evidence="2">Minor capsid protein</fullName>
    </submittedName>
</protein>
<gene>
    <name evidence="2" type="ORF">NOV18_08720</name>
</gene>
<reference evidence="2" key="1">
    <citation type="submission" date="2022-07" db="EMBL/GenBank/DDBJ databases">
        <title>Complete genome of MD9.</title>
        <authorList>
            <person name="Cao G."/>
        </authorList>
    </citation>
    <scope>NUCLEOTIDE SEQUENCE</scope>
    <source>
        <strain evidence="2">MD9</strain>
    </source>
</reference>
<accession>A0AAJ5LED0</accession>
<name>A0AAJ5LED0_9PSED</name>
<evidence type="ECO:0000259" key="1">
    <source>
        <dbReference type="Pfam" id="PF04233"/>
    </source>
</evidence>
<feature type="domain" description="Phage head morphogenesis" evidence="1">
    <location>
        <begin position="143"/>
        <end position="251"/>
    </location>
</feature>
<dbReference type="Proteomes" id="UP001058744">
    <property type="component" value="Chromosome"/>
</dbReference>
<dbReference type="AlphaFoldDB" id="A0AAJ5LED0"/>
<organism evidence="2 3">
    <name type="scientific">Pseudomonas asiatica</name>
    <dbReference type="NCBI Taxonomy" id="2219225"/>
    <lineage>
        <taxon>Bacteria</taxon>
        <taxon>Pseudomonadati</taxon>
        <taxon>Pseudomonadota</taxon>
        <taxon>Gammaproteobacteria</taxon>
        <taxon>Pseudomonadales</taxon>
        <taxon>Pseudomonadaceae</taxon>
        <taxon>Pseudomonas</taxon>
    </lineage>
</organism>
<dbReference type="InterPro" id="IPR006528">
    <property type="entry name" value="Phage_head_morphogenesis_dom"/>
</dbReference>
<dbReference type="NCBIfam" id="TIGR01641">
    <property type="entry name" value="phageSPP1_gp7"/>
    <property type="match status" value="1"/>
</dbReference>
<dbReference type="EMBL" id="CP101700">
    <property type="protein sequence ID" value="UUC20547.1"/>
    <property type="molecule type" value="Genomic_DNA"/>
</dbReference>